<keyword evidence="3" id="KW-1185">Reference proteome</keyword>
<evidence type="ECO:0000256" key="1">
    <source>
        <dbReference type="SAM" id="MobiDB-lite"/>
    </source>
</evidence>
<sequence>MQLAGWEHHPGGQGNDPGVYGAPRIVLGSVQHSSGASGDGGGAMGMCALADTVLGAHSADRDLASATFREWRSPQYVRVWRPSVPRRSASSRVLVSIFYSARLREAAWHVAGTALAQLLSAMGIFHTESQGVAGNDESKPLPPAHAAPSARTVASHFHITSTVHGADRISSAQPPSLCTIGNRDIPTVVVGLSGSGSTCTCNNNDAPAEPSISSSTAPSVGIAAKTKTSAGNCRCPRERHGIQASPGQASAGPVR</sequence>
<proteinExistence type="predicted"/>
<dbReference type="Proteomes" id="UP000218811">
    <property type="component" value="Unassembled WGS sequence"/>
</dbReference>
<gene>
    <name evidence="2" type="ORF">WOLCODRAFT_148249</name>
</gene>
<dbReference type="EMBL" id="KB467831">
    <property type="protein sequence ID" value="PCH34184.1"/>
    <property type="molecule type" value="Genomic_DNA"/>
</dbReference>
<reference evidence="2 3" key="1">
    <citation type="journal article" date="2012" name="Science">
        <title>The Paleozoic origin of enzymatic lignin decomposition reconstructed from 31 fungal genomes.</title>
        <authorList>
            <person name="Floudas D."/>
            <person name="Binder M."/>
            <person name="Riley R."/>
            <person name="Barry K."/>
            <person name="Blanchette R.A."/>
            <person name="Henrissat B."/>
            <person name="Martinez A.T."/>
            <person name="Otillar R."/>
            <person name="Spatafora J.W."/>
            <person name="Yadav J.S."/>
            <person name="Aerts A."/>
            <person name="Benoit I."/>
            <person name="Boyd A."/>
            <person name="Carlson A."/>
            <person name="Copeland A."/>
            <person name="Coutinho P.M."/>
            <person name="de Vries R.P."/>
            <person name="Ferreira P."/>
            <person name="Findley K."/>
            <person name="Foster B."/>
            <person name="Gaskell J."/>
            <person name="Glotzer D."/>
            <person name="Gorecki P."/>
            <person name="Heitman J."/>
            <person name="Hesse C."/>
            <person name="Hori C."/>
            <person name="Igarashi K."/>
            <person name="Jurgens J.A."/>
            <person name="Kallen N."/>
            <person name="Kersten P."/>
            <person name="Kohler A."/>
            <person name="Kuees U."/>
            <person name="Kumar T.K.A."/>
            <person name="Kuo A."/>
            <person name="LaButti K."/>
            <person name="Larrondo L.F."/>
            <person name="Lindquist E."/>
            <person name="Ling A."/>
            <person name="Lombard V."/>
            <person name="Lucas S."/>
            <person name="Lundell T."/>
            <person name="Martin R."/>
            <person name="McLaughlin D.J."/>
            <person name="Morgenstern I."/>
            <person name="Morin E."/>
            <person name="Murat C."/>
            <person name="Nagy L.G."/>
            <person name="Nolan M."/>
            <person name="Ohm R.A."/>
            <person name="Patyshakuliyeva A."/>
            <person name="Rokas A."/>
            <person name="Ruiz-Duenas F.J."/>
            <person name="Sabat G."/>
            <person name="Salamov A."/>
            <person name="Samejima M."/>
            <person name="Schmutz J."/>
            <person name="Slot J.C."/>
            <person name="St John F."/>
            <person name="Stenlid J."/>
            <person name="Sun H."/>
            <person name="Sun S."/>
            <person name="Syed K."/>
            <person name="Tsang A."/>
            <person name="Wiebenga A."/>
            <person name="Young D."/>
            <person name="Pisabarro A."/>
            <person name="Eastwood D.C."/>
            <person name="Martin F."/>
            <person name="Cullen D."/>
            <person name="Grigoriev I.V."/>
            <person name="Hibbett D.S."/>
        </authorList>
    </citation>
    <scope>NUCLEOTIDE SEQUENCE [LARGE SCALE GENOMIC DNA]</scope>
    <source>
        <strain evidence="2 3">MD-104</strain>
    </source>
</reference>
<feature type="compositionally biased region" description="Polar residues" evidence="1">
    <location>
        <begin position="207"/>
        <end position="218"/>
    </location>
</feature>
<evidence type="ECO:0000313" key="2">
    <source>
        <dbReference type="EMBL" id="PCH34184.1"/>
    </source>
</evidence>
<accession>A0A2H3JBY1</accession>
<name>A0A2H3JBY1_WOLCO</name>
<dbReference type="AlphaFoldDB" id="A0A2H3JBY1"/>
<evidence type="ECO:0000313" key="3">
    <source>
        <dbReference type="Proteomes" id="UP000218811"/>
    </source>
</evidence>
<protein>
    <submittedName>
        <fullName evidence="2">Uncharacterized protein</fullName>
    </submittedName>
</protein>
<feature type="region of interest" description="Disordered" evidence="1">
    <location>
        <begin position="207"/>
        <end position="255"/>
    </location>
</feature>
<organism evidence="2 3">
    <name type="scientific">Wolfiporia cocos (strain MD-104)</name>
    <name type="common">Brown rot fungus</name>
    <dbReference type="NCBI Taxonomy" id="742152"/>
    <lineage>
        <taxon>Eukaryota</taxon>
        <taxon>Fungi</taxon>
        <taxon>Dikarya</taxon>
        <taxon>Basidiomycota</taxon>
        <taxon>Agaricomycotina</taxon>
        <taxon>Agaricomycetes</taxon>
        <taxon>Polyporales</taxon>
        <taxon>Phaeolaceae</taxon>
        <taxon>Wolfiporia</taxon>
    </lineage>
</organism>